<evidence type="ECO:0000256" key="1">
    <source>
        <dbReference type="SAM" id="Phobius"/>
    </source>
</evidence>
<gene>
    <name evidence="2" type="ORF">MJA45_05770</name>
</gene>
<dbReference type="RefSeq" id="WP_315606316.1">
    <property type="nucleotide sequence ID" value="NZ_CP130318.1"/>
</dbReference>
<keyword evidence="1" id="KW-0812">Transmembrane</keyword>
<evidence type="ECO:0000313" key="2">
    <source>
        <dbReference type="EMBL" id="WNQ12538.1"/>
    </source>
</evidence>
<sequence length="185" mass="22092">MPLQNPDKIEKIGGFFKKVSATNREYIEYWTHETLFKWDFWLSWSFALIPWALWFRFRKKDSTGRLLLGGFMALIISSWFDFIGVEYGLWYYTGLAIPTIPSYVPWDFCLIPVMIMFFMQVKPDSSPLLKAVLFAGISAFAGEALFQWLGFYQPLHWRSWWSFFIYILLYGVCHRITRLRTFEKL</sequence>
<accession>A0AA96RGP3</accession>
<keyword evidence="1" id="KW-1133">Transmembrane helix</keyword>
<feature type="transmembrane region" description="Helical" evidence="1">
    <location>
        <begin position="103"/>
        <end position="121"/>
    </location>
</feature>
<feature type="transmembrane region" description="Helical" evidence="1">
    <location>
        <begin position="38"/>
        <end position="55"/>
    </location>
</feature>
<reference evidence="2 3" key="1">
    <citation type="submission" date="2022-02" db="EMBL/GenBank/DDBJ databases">
        <title>Paenibacillus sp. MBLB1776 Whole Genome Shotgun Sequencing.</title>
        <authorList>
            <person name="Hwang C.Y."/>
            <person name="Cho E.-S."/>
            <person name="Seo M.-J."/>
        </authorList>
    </citation>
    <scope>NUCLEOTIDE SEQUENCE [LARGE SCALE GENOMIC DNA]</scope>
    <source>
        <strain evidence="2 3">MBLB1776</strain>
    </source>
</reference>
<dbReference type="EMBL" id="CP130318">
    <property type="protein sequence ID" value="WNQ12538.1"/>
    <property type="molecule type" value="Genomic_DNA"/>
</dbReference>
<dbReference type="Proteomes" id="UP001305702">
    <property type="component" value="Chromosome"/>
</dbReference>
<feature type="transmembrane region" description="Helical" evidence="1">
    <location>
        <begin position="67"/>
        <end position="91"/>
    </location>
</feature>
<dbReference type="KEGG" id="paun:MJA45_05770"/>
<dbReference type="InterPro" id="IPR048147">
    <property type="entry name" value="CBO0543-like"/>
</dbReference>
<dbReference type="NCBIfam" id="NF041644">
    <property type="entry name" value="CBO0543_fam"/>
    <property type="match status" value="1"/>
</dbReference>
<proteinExistence type="predicted"/>
<keyword evidence="3" id="KW-1185">Reference proteome</keyword>
<name>A0AA96RGP3_9BACL</name>
<dbReference type="AlphaFoldDB" id="A0AA96RGP3"/>
<protein>
    <submittedName>
        <fullName evidence="2">CBO0543 family protein</fullName>
    </submittedName>
</protein>
<evidence type="ECO:0000313" key="3">
    <source>
        <dbReference type="Proteomes" id="UP001305702"/>
    </source>
</evidence>
<feature type="transmembrane region" description="Helical" evidence="1">
    <location>
        <begin position="160"/>
        <end position="177"/>
    </location>
</feature>
<organism evidence="2 3">
    <name type="scientific">Paenibacillus aurantius</name>
    <dbReference type="NCBI Taxonomy" id="2918900"/>
    <lineage>
        <taxon>Bacteria</taxon>
        <taxon>Bacillati</taxon>
        <taxon>Bacillota</taxon>
        <taxon>Bacilli</taxon>
        <taxon>Bacillales</taxon>
        <taxon>Paenibacillaceae</taxon>
        <taxon>Paenibacillus</taxon>
    </lineage>
</organism>
<keyword evidence="1" id="KW-0472">Membrane</keyword>
<feature type="transmembrane region" description="Helical" evidence="1">
    <location>
        <begin position="128"/>
        <end position="148"/>
    </location>
</feature>